<feature type="domain" description="Mannitol dehydrogenase C-terminal" evidence="5">
    <location>
        <begin position="284"/>
        <end position="488"/>
    </location>
</feature>
<dbReference type="InterPro" id="IPR013118">
    <property type="entry name" value="Mannitol_DH_C"/>
</dbReference>
<protein>
    <submittedName>
        <fullName evidence="6">Altronate oxidoreductase</fullName>
        <ecNumber evidence="6">1.1.1.58</ecNumber>
    </submittedName>
</protein>
<dbReference type="InterPro" id="IPR013328">
    <property type="entry name" value="6PGD_dom2"/>
</dbReference>
<dbReference type="GO" id="GO:0019698">
    <property type="term" value="P:D-galacturonate catabolic process"/>
    <property type="evidence" value="ECO:0007669"/>
    <property type="project" value="TreeGrafter"/>
</dbReference>
<dbReference type="AlphaFoldDB" id="A0A3A9K8M8"/>
<evidence type="ECO:0000259" key="5">
    <source>
        <dbReference type="Pfam" id="PF08125"/>
    </source>
</evidence>
<evidence type="ECO:0000256" key="3">
    <source>
        <dbReference type="ARBA" id="ARBA00048615"/>
    </source>
</evidence>
<dbReference type="GO" id="GO:0008926">
    <property type="term" value="F:mannitol-1-phosphate 5-dehydrogenase activity"/>
    <property type="evidence" value="ECO:0007669"/>
    <property type="project" value="UniProtKB-EC"/>
</dbReference>
<keyword evidence="2" id="KW-0520">NAD</keyword>
<comment type="catalytic activity">
    <reaction evidence="3">
        <text>D-mannitol 1-phosphate + NAD(+) = beta-D-fructose 6-phosphate + NADH + H(+)</text>
        <dbReference type="Rhea" id="RHEA:19661"/>
        <dbReference type="ChEBI" id="CHEBI:15378"/>
        <dbReference type="ChEBI" id="CHEBI:57540"/>
        <dbReference type="ChEBI" id="CHEBI:57634"/>
        <dbReference type="ChEBI" id="CHEBI:57945"/>
        <dbReference type="ChEBI" id="CHEBI:61381"/>
        <dbReference type="EC" id="1.1.1.17"/>
    </reaction>
</comment>
<evidence type="ECO:0000256" key="1">
    <source>
        <dbReference type="ARBA" id="ARBA00023002"/>
    </source>
</evidence>
<dbReference type="SUPFAM" id="SSF51735">
    <property type="entry name" value="NAD(P)-binding Rossmann-fold domains"/>
    <property type="match status" value="1"/>
</dbReference>
<dbReference type="PANTHER" id="PTHR30524:SF0">
    <property type="entry name" value="ALTRONATE OXIDOREDUCTASE-RELATED"/>
    <property type="match status" value="1"/>
</dbReference>
<proteinExistence type="predicted"/>
<name>A0A3A9K8M8_9BACI</name>
<dbReference type="NCBIfam" id="NF002969">
    <property type="entry name" value="PRK03643.1"/>
    <property type="match status" value="1"/>
</dbReference>
<gene>
    <name evidence="6" type="ORF">CR203_13720</name>
</gene>
<accession>A0A3A9K8M8</accession>
<keyword evidence="1 6" id="KW-0560">Oxidoreductase</keyword>
<comment type="caution">
    <text evidence="6">The sequence shown here is derived from an EMBL/GenBank/DDBJ whole genome shotgun (WGS) entry which is preliminary data.</text>
</comment>
<dbReference type="GO" id="GO:0005829">
    <property type="term" value="C:cytosol"/>
    <property type="evidence" value="ECO:0007669"/>
    <property type="project" value="TreeGrafter"/>
</dbReference>
<dbReference type="Gene3D" id="1.10.1040.10">
    <property type="entry name" value="N-(1-d-carboxylethyl)-l-norvaline Dehydrogenase, domain 2"/>
    <property type="match status" value="1"/>
</dbReference>
<dbReference type="EMBL" id="PDOE01000005">
    <property type="protein sequence ID" value="RKL66882.1"/>
    <property type="molecule type" value="Genomic_DNA"/>
</dbReference>
<dbReference type="GO" id="GO:0019592">
    <property type="term" value="P:mannitol catabolic process"/>
    <property type="evidence" value="ECO:0007669"/>
    <property type="project" value="TreeGrafter"/>
</dbReference>
<dbReference type="InterPro" id="IPR008927">
    <property type="entry name" value="6-PGluconate_DH-like_C_sf"/>
</dbReference>
<dbReference type="PANTHER" id="PTHR30524">
    <property type="entry name" value="MANNITOL-1-PHOSPHATE 5-DEHYDROGENASE"/>
    <property type="match status" value="1"/>
</dbReference>
<dbReference type="RefSeq" id="WP_110934699.1">
    <property type="nucleotide sequence ID" value="NZ_KZ614146.1"/>
</dbReference>
<sequence length="511" mass="58686">MERLNAAMSRKEISEDVIDERIANLPEKAIQFGGGNFLRGYLDWMIHQLNKQGLFNGSVAIIQPNSVGGTMEKLKEQDALYTVILKGRKDGEIVNQSEIISSVSRILNAKNEWNNILEIAASSELSFIFSNTTEAGITYSEEAYPSLNEVPESFPGKLTVFLYERYQKIPDRKTSGLMIIPCELIEENGTRLKEIVLRKASDWNLSDDFKSWVEQNNQFCDTLVDRIVTGYPKDSIKEYENSLGYSDLALTVGEPYHMLAIDGNNTVKEALPLHQAGINVNWGDITPYRELKVRLLNGPHTMMFSVGYLYGIDTVLEVMEDNHLSEFVQSGFDEILPTVDMPLEEKTKFVEEVKERFLNPFNKHYLTDIGLNAFYKFNSRLIPTLKKYTEQYDELPKTIVFSLAALIAYYRPEKQEEDSFFGQRNEQLYPLNEKEEVLLSLENWWIKVKNEEITLLELINNILRYELIWGEDLTEIEGLTQLTEDYLKQIENKGMPSTVKELLAVKGNEVN</sequence>
<dbReference type="GO" id="GO:0009026">
    <property type="term" value="F:tagaturonate reductase activity"/>
    <property type="evidence" value="ECO:0007669"/>
    <property type="project" value="UniProtKB-EC"/>
</dbReference>
<dbReference type="InterPro" id="IPR036291">
    <property type="entry name" value="NAD(P)-bd_dom_sf"/>
</dbReference>
<dbReference type="Proteomes" id="UP000281498">
    <property type="component" value="Unassembled WGS sequence"/>
</dbReference>
<dbReference type="EC" id="1.1.1.58" evidence="6"/>
<reference evidence="6 7" key="1">
    <citation type="submission" date="2017-10" db="EMBL/GenBank/DDBJ databases">
        <title>Bacillus sp. nov., a halophilic bacterium isolated from a Keqin Lake.</title>
        <authorList>
            <person name="Wang H."/>
        </authorList>
    </citation>
    <scope>NUCLEOTIDE SEQUENCE [LARGE SCALE GENOMIC DNA]</scope>
    <source>
        <strain evidence="6 7">KCTC 13187</strain>
    </source>
</reference>
<organism evidence="6 7">
    <name type="scientific">Salipaludibacillus neizhouensis</name>
    <dbReference type="NCBI Taxonomy" id="885475"/>
    <lineage>
        <taxon>Bacteria</taxon>
        <taxon>Bacillati</taxon>
        <taxon>Bacillota</taxon>
        <taxon>Bacilli</taxon>
        <taxon>Bacillales</taxon>
        <taxon>Bacillaceae</taxon>
    </lineage>
</organism>
<dbReference type="SUPFAM" id="SSF48179">
    <property type="entry name" value="6-phosphogluconate dehydrogenase C-terminal domain-like"/>
    <property type="match status" value="1"/>
</dbReference>
<evidence type="ECO:0000313" key="6">
    <source>
        <dbReference type="EMBL" id="RKL66882.1"/>
    </source>
</evidence>
<dbReference type="Gene3D" id="3.40.50.720">
    <property type="entry name" value="NAD(P)-binding Rossmann-like Domain"/>
    <property type="match status" value="1"/>
</dbReference>
<dbReference type="OrthoDB" id="9768714at2"/>
<dbReference type="Pfam" id="PF01232">
    <property type="entry name" value="Mannitol_dh"/>
    <property type="match status" value="1"/>
</dbReference>
<dbReference type="Pfam" id="PF08125">
    <property type="entry name" value="Mannitol_dh_C"/>
    <property type="match status" value="1"/>
</dbReference>
<evidence type="ECO:0000259" key="4">
    <source>
        <dbReference type="Pfam" id="PF01232"/>
    </source>
</evidence>
<evidence type="ECO:0000313" key="7">
    <source>
        <dbReference type="Proteomes" id="UP000281498"/>
    </source>
</evidence>
<dbReference type="InterPro" id="IPR013131">
    <property type="entry name" value="Mannitol_DH_N"/>
</dbReference>
<keyword evidence="7" id="KW-1185">Reference proteome</keyword>
<feature type="domain" description="Mannitol dehydrogenase N-terminal" evidence="4">
    <location>
        <begin position="28"/>
        <end position="273"/>
    </location>
</feature>
<evidence type="ECO:0000256" key="2">
    <source>
        <dbReference type="ARBA" id="ARBA00023027"/>
    </source>
</evidence>